<dbReference type="KEGG" id="mhor:MSHOH_3286"/>
<gene>
    <name evidence="2" type="ORF">MSHOH_3286</name>
</gene>
<sequence>MKLEKTCTVKELSGDESAWADFLISKAALVLASVVLFAALFQLAAGFKGLEAQEQLDFLSRDFKAAVDKAGAENFPGETGETQEISYRFDENEVFLTSPFGENIEVYVSGEYVHLKAESDGRNFNAVRPFTFRVLPFNESELRGKLYARFGADGSKESPLTANFQEVIDFLRASGTKEALLSADENISIKKEFVYIRGSEGVSAFEYVLVYQ</sequence>
<reference evidence="2 3" key="1">
    <citation type="submission" date="2014-07" db="EMBL/GenBank/DDBJ databases">
        <title>Methanogenic archaea and the global carbon cycle.</title>
        <authorList>
            <person name="Henriksen J.R."/>
            <person name="Luke J."/>
            <person name="Reinhart S."/>
            <person name="Benedict M.N."/>
            <person name="Youngblut N.D."/>
            <person name="Metcalf M.E."/>
            <person name="Whitaker R.J."/>
            <person name="Metcalf W.W."/>
        </authorList>
    </citation>
    <scope>NUCLEOTIDE SEQUENCE [LARGE SCALE GENOMIC DNA]</scope>
    <source>
        <strain evidence="2 3">HB-1</strain>
    </source>
</reference>
<name>A0A0E3SCQ1_9EURY</name>
<evidence type="ECO:0000313" key="2">
    <source>
        <dbReference type="EMBL" id="AKB79769.1"/>
    </source>
</evidence>
<dbReference type="AlphaFoldDB" id="A0A0E3SCQ1"/>
<evidence type="ECO:0008006" key="4">
    <source>
        <dbReference type="Google" id="ProtNLM"/>
    </source>
</evidence>
<evidence type="ECO:0000313" key="3">
    <source>
        <dbReference type="Proteomes" id="UP000033101"/>
    </source>
</evidence>
<dbReference type="Proteomes" id="UP000033101">
    <property type="component" value="Chromosome"/>
</dbReference>
<dbReference type="EMBL" id="CP009516">
    <property type="protein sequence ID" value="AKB79769.1"/>
    <property type="molecule type" value="Genomic_DNA"/>
</dbReference>
<keyword evidence="1" id="KW-0812">Transmembrane</keyword>
<keyword evidence="1" id="KW-0472">Membrane</keyword>
<accession>A0A0E3SCQ1</accession>
<proteinExistence type="predicted"/>
<keyword evidence="3" id="KW-1185">Reference proteome</keyword>
<keyword evidence="1" id="KW-1133">Transmembrane helix</keyword>
<dbReference type="RefSeq" id="WP_048141616.1">
    <property type="nucleotide sequence ID" value="NZ_BBCW01000104.1"/>
</dbReference>
<dbReference type="GeneID" id="24832619"/>
<dbReference type="STRING" id="1434110.MSHOH_3286"/>
<organism evidence="2 3">
    <name type="scientific">Methanosarcina horonobensis HB-1 = JCM 15518</name>
    <dbReference type="NCBI Taxonomy" id="1434110"/>
    <lineage>
        <taxon>Archaea</taxon>
        <taxon>Methanobacteriati</taxon>
        <taxon>Methanobacteriota</taxon>
        <taxon>Stenosarchaea group</taxon>
        <taxon>Methanomicrobia</taxon>
        <taxon>Methanosarcinales</taxon>
        <taxon>Methanosarcinaceae</taxon>
        <taxon>Methanosarcina</taxon>
    </lineage>
</organism>
<dbReference type="PATRIC" id="fig|1434110.4.peg.4223"/>
<dbReference type="HOGENOM" id="CLU_110569_0_0_2"/>
<feature type="transmembrane region" description="Helical" evidence="1">
    <location>
        <begin position="22"/>
        <end position="45"/>
    </location>
</feature>
<evidence type="ECO:0000256" key="1">
    <source>
        <dbReference type="SAM" id="Phobius"/>
    </source>
</evidence>
<protein>
    <recommendedName>
        <fullName evidence="4">Transmembrane protein</fullName>
    </recommendedName>
</protein>
<dbReference type="OrthoDB" id="125616at2157"/>